<proteinExistence type="inferred from homology"/>
<reference evidence="5 6" key="1">
    <citation type="journal article" date="2011" name="Proc. Natl. Acad. Sci. U.S.A.">
        <title>Evolutionary erosion of yeast sex chromosomes by mating-type switching accidents.</title>
        <authorList>
            <person name="Gordon J.L."/>
            <person name="Armisen D."/>
            <person name="Proux-Wera E."/>
            <person name="Oheigeartaigh S.S."/>
            <person name="Byrne K.P."/>
            <person name="Wolfe K.H."/>
        </authorList>
    </citation>
    <scope>NUCLEOTIDE SEQUENCE [LARGE SCALE GENOMIC DNA]</scope>
    <source>
        <strain evidence="6">ATCC 76901 / BCRC 22586 / CBS 4309 / NBRC 1992 / NRRL Y-12630</strain>
    </source>
</reference>
<sequence>MVRYKELNHKAAGHDGTLTDEEGILVFKPATKQETNFYQAIQNTRNFNEEVSKTDNYDIPLIDWMPTFLGILDEGQASPPDNVHLLKDPNLDEATLKQLIKDTDNKDMRSKRYLVLENLLSTFRKPNVLDVKLGKILYDDNATKEKKERLTKVSNETTSGSLGFRICGMKIRKNKLTKGLSESYFENGNDGYISVNKFYGRSRTKENIKDAFEMYFADDELSSERRLKLKTTFFQRLQLFYNTLLNEEVRMFSSSLLFIYEGDSTIWDLRHDEDRILKSDFFDSDSDDESEDPLEDDEEIATDTAYKKSSLSSMHLIDFAHSRLTPSLGYDENIVDGVDNLLKVFEELQNHA</sequence>
<dbReference type="GO" id="GO:0030674">
    <property type="term" value="F:protein-macromolecule adaptor activity"/>
    <property type="evidence" value="ECO:0007669"/>
    <property type="project" value="EnsemblFungi"/>
</dbReference>
<dbReference type="GeneID" id="96901964"/>
<dbReference type="PANTHER" id="PTHR12400">
    <property type="entry name" value="INOSITOL POLYPHOSPHATE KINASE"/>
    <property type="match status" value="1"/>
</dbReference>
<dbReference type="GO" id="GO:0000821">
    <property type="term" value="P:regulation of arginine metabolic process"/>
    <property type="evidence" value="ECO:0007669"/>
    <property type="project" value="EnsemblFungi"/>
</dbReference>
<dbReference type="eggNOG" id="KOG1620">
    <property type="taxonomic scope" value="Eukaryota"/>
</dbReference>
<dbReference type="GO" id="GO:0005737">
    <property type="term" value="C:cytoplasm"/>
    <property type="evidence" value="ECO:0007669"/>
    <property type="project" value="TreeGrafter"/>
</dbReference>
<dbReference type="STRING" id="1064592.G0VBS8"/>
<dbReference type="GO" id="GO:0005634">
    <property type="term" value="C:nucleus"/>
    <property type="evidence" value="ECO:0007669"/>
    <property type="project" value="EnsemblFungi"/>
</dbReference>
<dbReference type="OrthoDB" id="338650at2759"/>
<dbReference type="EMBL" id="HE576753">
    <property type="protein sequence ID" value="CCC68404.1"/>
    <property type="molecule type" value="Genomic_DNA"/>
</dbReference>
<dbReference type="Proteomes" id="UP000001640">
    <property type="component" value="Chromosome 2"/>
</dbReference>
<dbReference type="GO" id="GO:0050821">
    <property type="term" value="P:protein stabilization"/>
    <property type="evidence" value="ECO:0007669"/>
    <property type="project" value="EnsemblFungi"/>
</dbReference>
<evidence type="ECO:0000313" key="6">
    <source>
        <dbReference type="Proteomes" id="UP000001640"/>
    </source>
</evidence>
<keyword evidence="3 4" id="KW-0418">Kinase</keyword>
<dbReference type="EC" id="2.7.-.-" evidence="4"/>
<organism evidence="5 6">
    <name type="scientific">Naumovozyma castellii</name>
    <name type="common">Yeast</name>
    <name type="synonym">Saccharomyces castellii</name>
    <dbReference type="NCBI Taxonomy" id="27288"/>
    <lineage>
        <taxon>Eukaryota</taxon>
        <taxon>Fungi</taxon>
        <taxon>Dikarya</taxon>
        <taxon>Ascomycota</taxon>
        <taxon>Saccharomycotina</taxon>
        <taxon>Saccharomycetes</taxon>
        <taxon>Saccharomycetales</taxon>
        <taxon>Saccharomycetaceae</taxon>
        <taxon>Naumovozyma</taxon>
    </lineage>
</organism>
<dbReference type="Pfam" id="PF03770">
    <property type="entry name" value="IPK"/>
    <property type="match status" value="1"/>
</dbReference>
<dbReference type="GO" id="GO:0032958">
    <property type="term" value="P:inositol phosphate biosynthetic process"/>
    <property type="evidence" value="ECO:0007669"/>
    <property type="project" value="EnsemblFungi"/>
</dbReference>
<evidence type="ECO:0000256" key="4">
    <source>
        <dbReference type="RuleBase" id="RU363090"/>
    </source>
</evidence>
<dbReference type="GO" id="GO:0000823">
    <property type="term" value="F:inositol-1,4,5-trisphosphate 6-kinase activity"/>
    <property type="evidence" value="ECO:0007669"/>
    <property type="project" value="EnsemblFungi"/>
</dbReference>
<reference key="2">
    <citation type="submission" date="2011-08" db="EMBL/GenBank/DDBJ databases">
        <title>Genome sequence of Naumovozyma castellii.</title>
        <authorList>
            <person name="Gordon J.L."/>
            <person name="Armisen D."/>
            <person name="Proux-Wera E."/>
            <person name="OhEigeartaigh S.S."/>
            <person name="Byrne K.P."/>
            <person name="Wolfe K.H."/>
        </authorList>
    </citation>
    <scope>NUCLEOTIDE SEQUENCE</scope>
    <source>
        <strain>Type strain:CBS 4309</strain>
    </source>
</reference>
<evidence type="ECO:0000256" key="1">
    <source>
        <dbReference type="ARBA" id="ARBA00007374"/>
    </source>
</evidence>
<dbReference type="GO" id="GO:0045944">
    <property type="term" value="P:positive regulation of transcription by RNA polymerase II"/>
    <property type="evidence" value="ECO:0007669"/>
    <property type="project" value="EnsemblFungi"/>
</dbReference>
<dbReference type="FunCoup" id="G0VBS8">
    <property type="interactions" value="91"/>
</dbReference>
<dbReference type="GO" id="GO:0000825">
    <property type="term" value="F:inositol-1,3,4,5-tetrakisphosphate 6-kinase activity"/>
    <property type="evidence" value="ECO:0007669"/>
    <property type="project" value="EnsemblFungi"/>
</dbReference>
<keyword evidence="2 4" id="KW-0808">Transferase</keyword>
<dbReference type="SUPFAM" id="SSF56104">
    <property type="entry name" value="SAICAR synthase-like"/>
    <property type="match status" value="1"/>
</dbReference>
<protein>
    <recommendedName>
        <fullName evidence="4">Kinase</fullName>
        <ecNumber evidence="4">2.7.-.-</ecNumber>
    </recommendedName>
</protein>
<keyword evidence="6" id="KW-1185">Reference proteome</keyword>
<dbReference type="AlphaFoldDB" id="G0VBS8"/>
<dbReference type="GO" id="GO:0008440">
    <property type="term" value="F:inositol-1,4,5-trisphosphate 3-kinase activity"/>
    <property type="evidence" value="ECO:0007669"/>
    <property type="project" value="EnsemblFungi"/>
</dbReference>
<dbReference type="OMA" id="FRICGMK"/>
<dbReference type="GO" id="GO:0000824">
    <property type="term" value="F:inositol-1,4,5,6-tetrakisphosphate 3-kinase activity"/>
    <property type="evidence" value="ECO:0007669"/>
    <property type="project" value="EnsemblFungi"/>
</dbReference>
<dbReference type="HOGENOM" id="CLU_042569_3_0_1"/>
<evidence type="ECO:0000256" key="2">
    <source>
        <dbReference type="ARBA" id="ARBA00022679"/>
    </source>
</evidence>
<dbReference type="GO" id="GO:0000827">
    <property type="term" value="F:inositol-1,3,4,5,6-pentakisphosphate kinase activity"/>
    <property type="evidence" value="ECO:0007669"/>
    <property type="project" value="EnsemblFungi"/>
</dbReference>
<dbReference type="GO" id="GO:0016236">
    <property type="term" value="P:macroautophagy"/>
    <property type="evidence" value="ECO:0007669"/>
    <property type="project" value="EnsemblFungi"/>
</dbReference>
<gene>
    <name evidence="5" type="primary">NCAS0B03200</name>
    <name evidence="5" type="ordered locus">NCAS_0B03200</name>
</gene>
<dbReference type="GO" id="GO:0016303">
    <property type="term" value="F:1-phosphatidylinositol-3-kinase activity"/>
    <property type="evidence" value="ECO:0007669"/>
    <property type="project" value="EnsemblFungi"/>
</dbReference>
<dbReference type="KEGG" id="ncs:NCAS_0B03200"/>
<dbReference type="Gene3D" id="3.30.470.160">
    <property type="entry name" value="Inositol polyphosphate kinase"/>
    <property type="match status" value="1"/>
</dbReference>
<evidence type="ECO:0000256" key="3">
    <source>
        <dbReference type="ARBA" id="ARBA00022777"/>
    </source>
</evidence>
<evidence type="ECO:0000313" key="5">
    <source>
        <dbReference type="EMBL" id="CCC68404.1"/>
    </source>
</evidence>
<dbReference type="InterPro" id="IPR038286">
    <property type="entry name" value="IPK_sf"/>
</dbReference>
<dbReference type="InterPro" id="IPR005522">
    <property type="entry name" value="IPK"/>
</dbReference>
<dbReference type="GO" id="GO:0000122">
    <property type="term" value="P:negative regulation of transcription by RNA polymerase II"/>
    <property type="evidence" value="ECO:0007669"/>
    <property type="project" value="EnsemblFungi"/>
</dbReference>
<accession>G0VBS8</accession>
<name>G0VBS8_NAUCA</name>
<dbReference type="InParanoid" id="G0VBS8"/>
<comment type="similarity">
    <text evidence="1 4">Belongs to the inositol phosphokinase (IPK) family.</text>
</comment>
<dbReference type="PANTHER" id="PTHR12400:SF103">
    <property type="entry name" value="INOSITOL POLYPHOSPHATE MULTIKINASE"/>
    <property type="match status" value="1"/>
</dbReference>
<dbReference type="RefSeq" id="XP_003674778.1">
    <property type="nucleotide sequence ID" value="XM_003674730.1"/>
</dbReference>